<feature type="domain" description="Putative zinc-finger" evidence="1">
    <location>
        <begin position="3"/>
        <end position="37"/>
    </location>
</feature>
<proteinExistence type="predicted"/>
<dbReference type="EMBL" id="DSDK01000578">
    <property type="protein sequence ID" value="HDR52047.1"/>
    <property type="molecule type" value="Genomic_DNA"/>
</dbReference>
<dbReference type="Pfam" id="PF13490">
    <property type="entry name" value="zf-HC2"/>
    <property type="match status" value="1"/>
</dbReference>
<dbReference type="AlphaFoldDB" id="A0A831LI23"/>
<sequence length="145" mass="16628">MKCKTLHKKLIFFLEDDLPENEAIEMKAHLAECESCAAFAEDMQKTLGIIQIEKSPEVNPFFYTRLKARMENEKVQEKQRVGFPVWEKVLQPAFFSLLLLAGIYTGIKIGQPATAKTSHSIFAETELVPFLNEMQTEPIETFLME</sequence>
<protein>
    <submittedName>
        <fullName evidence="2">Zf-HC2 domain-containing protein</fullName>
    </submittedName>
</protein>
<reference evidence="2" key="1">
    <citation type="journal article" date="2020" name="mSystems">
        <title>Genome- and Community-Level Interaction Insights into Carbon Utilization and Element Cycling Functions of Hydrothermarchaeota in Hydrothermal Sediment.</title>
        <authorList>
            <person name="Zhou Z."/>
            <person name="Liu Y."/>
            <person name="Xu W."/>
            <person name="Pan J."/>
            <person name="Luo Z.H."/>
            <person name="Li M."/>
        </authorList>
    </citation>
    <scope>NUCLEOTIDE SEQUENCE [LARGE SCALE GENOMIC DNA]</scope>
    <source>
        <strain evidence="2">SpSt-1217</strain>
    </source>
</reference>
<organism evidence="2">
    <name type="scientific">Mariniphaga anaerophila</name>
    <dbReference type="NCBI Taxonomy" id="1484053"/>
    <lineage>
        <taxon>Bacteria</taxon>
        <taxon>Pseudomonadati</taxon>
        <taxon>Bacteroidota</taxon>
        <taxon>Bacteroidia</taxon>
        <taxon>Marinilabiliales</taxon>
        <taxon>Prolixibacteraceae</taxon>
        <taxon>Mariniphaga</taxon>
    </lineage>
</organism>
<name>A0A831LI23_9BACT</name>
<accession>A0A831LI23</accession>
<dbReference type="InterPro" id="IPR041916">
    <property type="entry name" value="Anti_sigma_zinc_sf"/>
</dbReference>
<dbReference type="InterPro" id="IPR027383">
    <property type="entry name" value="Znf_put"/>
</dbReference>
<dbReference type="Proteomes" id="UP000886047">
    <property type="component" value="Unassembled WGS sequence"/>
</dbReference>
<comment type="caution">
    <text evidence="2">The sequence shown here is derived from an EMBL/GenBank/DDBJ whole genome shotgun (WGS) entry which is preliminary data.</text>
</comment>
<dbReference type="Gene3D" id="1.10.10.1320">
    <property type="entry name" value="Anti-sigma factor, zinc-finger domain"/>
    <property type="match status" value="1"/>
</dbReference>
<evidence type="ECO:0000313" key="2">
    <source>
        <dbReference type="EMBL" id="HDR52047.1"/>
    </source>
</evidence>
<evidence type="ECO:0000259" key="1">
    <source>
        <dbReference type="Pfam" id="PF13490"/>
    </source>
</evidence>
<gene>
    <name evidence="2" type="ORF">ENN90_10600</name>
</gene>